<keyword evidence="3" id="KW-1185">Reference proteome</keyword>
<comment type="caution">
    <text evidence="2">The sequence shown here is derived from an EMBL/GenBank/DDBJ whole genome shotgun (WGS) entry which is preliminary data.</text>
</comment>
<sequence length="110" mass="12835">MKIYWSARRIPELKAFKATDRALIIQLAARSMPLPRRFLTKTLQLVVLIALFWQLISVESWLWRILALLAAGLFYPLLLHPLTLNLSRPYLPQAARDYRAMQEEKQDSAD</sequence>
<keyword evidence="1" id="KW-0812">Transmembrane</keyword>
<dbReference type="AlphaFoldDB" id="A0A432W9R4"/>
<accession>A0A432W9R4</accession>
<dbReference type="OrthoDB" id="6388882at2"/>
<dbReference type="EMBL" id="PIPL01000001">
    <property type="protein sequence ID" value="RUO26348.1"/>
    <property type="molecule type" value="Genomic_DNA"/>
</dbReference>
<evidence type="ECO:0000256" key="1">
    <source>
        <dbReference type="SAM" id="Phobius"/>
    </source>
</evidence>
<feature type="transmembrane region" description="Helical" evidence="1">
    <location>
        <begin position="38"/>
        <end position="55"/>
    </location>
</feature>
<dbReference type="Proteomes" id="UP000288293">
    <property type="component" value="Unassembled WGS sequence"/>
</dbReference>
<keyword evidence="1" id="KW-1133">Transmembrane helix</keyword>
<dbReference type="Pfam" id="PF19667">
    <property type="entry name" value="DUF6170"/>
    <property type="match status" value="1"/>
</dbReference>
<dbReference type="RefSeq" id="WP_126803158.1">
    <property type="nucleotide sequence ID" value="NZ_PIPL01000001.1"/>
</dbReference>
<feature type="transmembrane region" description="Helical" evidence="1">
    <location>
        <begin position="61"/>
        <end position="79"/>
    </location>
</feature>
<keyword evidence="1" id="KW-0472">Membrane</keyword>
<dbReference type="InterPro" id="IPR046168">
    <property type="entry name" value="DUF6170"/>
</dbReference>
<name>A0A432W9R4_9GAMM</name>
<proteinExistence type="predicted"/>
<organism evidence="2 3">
    <name type="scientific">Aliidiomarina minuta</name>
    <dbReference type="NCBI Taxonomy" id="880057"/>
    <lineage>
        <taxon>Bacteria</taxon>
        <taxon>Pseudomonadati</taxon>
        <taxon>Pseudomonadota</taxon>
        <taxon>Gammaproteobacteria</taxon>
        <taxon>Alteromonadales</taxon>
        <taxon>Idiomarinaceae</taxon>
        <taxon>Aliidiomarina</taxon>
    </lineage>
</organism>
<gene>
    <name evidence="2" type="ORF">CWE09_06460</name>
</gene>
<evidence type="ECO:0000313" key="3">
    <source>
        <dbReference type="Proteomes" id="UP000288293"/>
    </source>
</evidence>
<protein>
    <submittedName>
        <fullName evidence="2">Uncharacterized protein</fullName>
    </submittedName>
</protein>
<evidence type="ECO:0000313" key="2">
    <source>
        <dbReference type="EMBL" id="RUO26348.1"/>
    </source>
</evidence>
<reference evidence="2 3" key="1">
    <citation type="journal article" date="2011" name="Front. Microbiol.">
        <title>Genomic signatures of strain selection and enhancement in Bacillus atrophaeus var. globigii, a historical biowarfare simulant.</title>
        <authorList>
            <person name="Gibbons H.S."/>
            <person name="Broomall S.M."/>
            <person name="McNew L.A."/>
            <person name="Daligault H."/>
            <person name="Chapman C."/>
            <person name="Bruce D."/>
            <person name="Karavis M."/>
            <person name="Krepps M."/>
            <person name="McGregor P.A."/>
            <person name="Hong C."/>
            <person name="Park K.H."/>
            <person name="Akmal A."/>
            <person name="Feldman A."/>
            <person name="Lin J.S."/>
            <person name="Chang W.E."/>
            <person name="Higgs B.W."/>
            <person name="Demirev P."/>
            <person name="Lindquist J."/>
            <person name="Liem A."/>
            <person name="Fochler E."/>
            <person name="Read T.D."/>
            <person name="Tapia R."/>
            <person name="Johnson S."/>
            <person name="Bishop-Lilly K.A."/>
            <person name="Detter C."/>
            <person name="Han C."/>
            <person name="Sozhamannan S."/>
            <person name="Rosenzweig C.N."/>
            <person name="Skowronski E.W."/>
        </authorList>
    </citation>
    <scope>NUCLEOTIDE SEQUENCE [LARGE SCALE GENOMIC DNA]</scope>
    <source>
        <strain evidence="2 3">MLST1</strain>
    </source>
</reference>